<gene>
    <name evidence="2" type="ORF">SAMN05444409_2189</name>
</gene>
<evidence type="ECO:0000313" key="3">
    <source>
        <dbReference type="Proteomes" id="UP000185207"/>
    </source>
</evidence>
<organism evidence="2 3">
    <name type="scientific">Epilithonimonas zeae</name>
    <dbReference type="NCBI Taxonomy" id="1416779"/>
    <lineage>
        <taxon>Bacteria</taxon>
        <taxon>Pseudomonadati</taxon>
        <taxon>Bacteroidota</taxon>
        <taxon>Flavobacteriia</taxon>
        <taxon>Flavobacteriales</taxon>
        <taxon>Weeksellaceae</taxon>
        <taxon>Chryseobacterium group</taxon>
        <taxon>Epilithonimonas</taxon>
    </lineage>
</organism>
<accession>A0A1N6H0X8</accession>
<evidence type="ECO:0000259" key="1">
    <source>
        <dbReference type="Pfam" id="PF13648"/>
    </source>
</evidence>
<name>A0A1N6H0X8_9FLAO</name>
<dbReference type="EMBL" id="FSRK01000001">
    <property type="protein sequence ID" value="SIO13478.1"/>
    <property type="molecule type" value="Genomic_DNA"/>
</dbReference>
<evidence type="ECO:0000313" key="2">
    <source>
        <dbReference type="EMBL" id="SIO13478.1"/>
    </source>
</evidence>
<keyword evidence="3" id="KW-1185">Reference proteome</keyword>
<dbReference type="Proteomes" id="UP000185207">
    <property type="component" value="Unassembled WGS sequence"/>
</dbReference>
<proteinExistence type="predicted"/>
<dbReference type="InterPro" id="IPR024311">
    <property type="entry name" value="Lipocalin-like"/>
</dbReference>
<dbReference type="PROSITE" id="PS51257">
    <property type="entry name" value="PROKAR_LIPOPROTEIN"/>
    <property type="match status" value="1"/>
</dbReference>
<dbReference type="STRING" id="1416779.SAMN05444409_2189"/>
<dbReference type="RefSeq" id="WP_175565895.1">
    <property type="nucleotide sequence ID" value="NZ_FSRK01000001.1"/>
</dbReference>
<feature type="domain" description="Lipocalin-like" evidence="1">
    <location>
        <begin position="29"/>
        <end position="130"/>
    </location>
</feature>
<dbReference type="AlphaFoldDB" id="A0A1N6H0X8"/>
<sequence>MKKLTLLALILLFIISCRKDDDEKSESIITGTWKLIDYRSVSGKDGSVIYSNTIPENDCKRKSNYNYKNNGKYIGEYFRDPNTGECGNKAFLEEMDYVYNESSKTISYKIDGITQDILNVNSLTKTEMQILMNDQMDQDGDGTPDRIFSIYIKQ</sequence>
<reference evidence="3" key="1">
    <citation type="submission" date="2016-11" db="EMBL/GenBank/DDBJ databases">
        <authorList>
            <person name="Varghese N."/>
            <person name="Submissions S."/>
        </authorList>
    </citation>
    <scope>NUCLEOTIDE SEQUENCE [LARGE SCALE GENOMIC DNA]</scope>
    <source>
        <strain evidence="3">DSM 27623</strain>
    </source>
</reference>
<protein>
    <submittedName>
        <fullName evidence="2">Lipocalin-like domain-containing protein</fullName>
    </submittedName>
</protein>
<dbReference type="Pfam" id="PF13648">
    <property type="entry name" value="Lipocalin_4"/>
    <property type="match status" value="1"/>
</dbReference>